<evidence type="ECO:0000313" key="1">
    <source>
        <dbReference type="EMBL" id="PVH97453.1"/>
    </source>
</evidence>
<accession>A0A2V1DIK8</accession>
<protein>
    <submittedName>
        <fullName evidence="1">Uncharacterized protein</fullName>
    </submittedName>
</protein>
<proteinExistence type="predicted"/>
<dbReference type="OrthoDB" id="5410365at2759"/>
<sequence>MIPYTLTDIPYTLNDVHLASLITNIKQPNTDAQLAPRTLHLNEEFTFRHQKNFKFVYDLDASLSVTAQLTRLLTLAALRSKSDKLRFESAEGRIYELSQPRKLFREFCSDPEVRQWILQQHDDDEDIFFICGLRTFTDVRLVDEAAIAKI</sequence>
<evidence type="ECO:0000313" key="2">
    <source>
        <dbReference type="Proteomes" id="UP000244855"/>
    </source>
</evidence>
<keyword evidence="2" id="KW-1185">Reference proteome</keyword>
<name>A0A2V1DIK8_9PLEO</name>
<organism evidence="1 2">
    <name type="scientific">Periconia macrospinosa</name>
    <dbReference type="NCBI Taxonomy" id="97972"/>
    <lineage>
        <taxon>Eukaryota</taxon>
        <taxon>Fungi</taxon>
        <taxon>Dikarya</taxon>
        <taxon>Ascomycota</taxon>
        <taxon>Pezizomycotina</taxon>
        <taxon>Dothideomycetes</taxon>
        <taxon>Pleosporomycetidae</taxon>
        <taxon>Pleosporales</taxon>
        <taxon>Massarineae</taxon>
        <taxon>Periconiaceae</taxon>
        <taxon>Periconia</taxon>
    </lineage>
</organism>
<dbReference type="EMBL" id="KZ805435">
    <property type="protein sequence ID" value="PVH97453.1"/>
    <property type="molecule type" value="Genomic_DNA"/>
</dbReference>
<dbReference type="AlphaFoldDB" id="A0A2V1DIK8"/>
<reference evidence="1 2" key="1">
    <citation type="journal article" date="2018" name="Sci. Rep.">
        <title>Comparative genomics provides insights into the lifestyle and reveals functional heterogeneity of dark septate endophytic fungi.</title>
        <authorList>
            <person name="Knapp D.G."/>
            <person name="Nemeth J.B."/>
            <person name="Barry K."/>
            <person name="Hainaut M."/>
            <person name="Henrissat B."/>
            <person name="Johnson J."/>
            <person name="Kuo A."/>
            <person name="Lim J.H.P."/>
            <person name="Lipzen A."/>
            <person name="Nolan M."/>
            <person name="Ohm R.A."/>
            <person name="Tamas L."/>
            <person name="Grigoriev I.V."/>
            <person name="Spatafora J.W."/>
            <person name="Nagy L.G."/>
            <person name="Kovacs G.M."/>
        </authorList>
    </citation>
    <scope>NUCLEOTIDE SEQUENCE [LARGE SCALE GENOMIC DNA]</scope>
    <source>
        <strain evidence="1 2">DSE2036</strain>
    </source>
</reference>
<feature type="non-terminal residue" evidence="1">
    <location>
        <position position="150"/>
    </location>
</feature>
<gene>
    <name evidence="1" type="ORF">DM02DRAFT_567926</name>
</gene>
<dbReference type="Proteomes" id="UP000244855">
    <property type="component" value="Unassembled WGS sequence"/>
</dbReference>